<gene>
    <name evidence="2" type="ORF">EDD65_106106</name>
</gene>
<dbReference type="InterPro" id="IPR029058">
    <property type="entry name" value="AB_hydrolase_fold"/>
</dbReference>
<sequence length="310" mass="35816">MIEKTFTFKASDGEEIFAYNWRPENENNNVKGIVQIAHGMAEAAHRYKRFAEKLVKEGYIVYANDHRGHGKTAPSLDEIGYIGPDGYNRMVQDMKEFTDLIRDRENKDLPLFLFGHSMGSFLAQRYISHYGDNIQGVILSGTSGDQGFVLNIGIRIAKREVAKKGPKARSPRLNNLSFGSYNKKFEPSRTEFDWLTRDEKEVDKYIKDPYCGGIFTTSFYYDFFKGLKENFEKSNLENIPKNLPIYIFAGDKDPVGNMGKGVLKLVKTYQRLGIKDLEYNLYKDGRHEMLNEINRDEVMEDVINWLDKHI</sequence>
<dbReference type="SUPFAM" id="SSF53474">
    <property type="entry name" value="alpha/beta-Hydrolases"/>
    <property type="match status" value="1"/>
</dbReference>
<proteinExistence type="predicted"/>
<name>A0A4R3KX83_9FIRM</name>
<dbReference type="OrthoDB" id="9806902at2"/>
<dbReference type="Proteomes" id="UP000294567">
    <property type="component" value="Unassembled WGS sequence"/>
</dbReference>
<comment type="caution">
    <text evidence="2">The sequence shown here is derived from an EMBL/GenBank/DDBJ whole genome shotgun (WGS) entry which is preliminary data.</text>
</comment>
<dbReference type="InterPro" id="IPR022742">
    <property type="entry name" value="Hydrolase_4"/>
</dbReference>
<keyword evidence="2" id="KW-0378">Hydrolase</keyword>
<dbReference type="RefSeq" id="WP_132027582.1">
    <property type="nucleotide sequence ID" value="NZ_CP068564.1"/>
</dbReference>
<protein>
    <submittedName>
        <fullName evidence="2">Alpha-beta hydrolase superfamily lysophospholipase</fullName>
    </submittedName>
</protein>
<dbReference type="AlphaFoldDB" id="A0A4R3KX83"/>
<dbReference type="GO" id="GO:0016787">
    <property type="term" value="F:hydrolase activity"/>
    <property type="evidence" value="ECO:0007669"/>
    <property type="project" value="UniProtKB-KW"/>
</dbReference>
<keyword evidence="3" id="KW-1185">Reference proteome</keyword>
<accession>A0A4R3KX83</accession>
<reference evidence="2 3" key="1">
    <citation type="submission" date="2019-03" db="EMBL/GenBank/DDBJ databases">
        <title>Genomic Encyclopedia of Type Strains, Phase IV (KMG-IV): sequencing the most valuable type-strain genomes for metagenomic binning, comparative biology and taxonomic classification.</title>
        <authorList>
            <person name="Goeker M."/>
        </authorList>
    </citation>
    <scope>NUCLEOTIDE SEQUENCE [LARGE SCALE GENOMIC DNA]</scope>
    <source>
        <strain evidence="2 3">DSM 26752</strain>
    </source>
</reference>
<organism evidence="2 3">
    <name type="scientific">Keratinibaculum paraultunense</name>
    <dbReference type="NCBI Taxonomy" id="1278232"/>
    <lineage>
        <taxon>Bacteria</taxon>
        <taxon>Bacillati</taxon>
        <taxon>Bacillota</taxon>
        <taxon>Tissierellia</taxon>
        <taxon>Tissierellales</taxon>
        <taxon>Tepidimicrobiaceae</taxon>
        <taxon>Keratinibaculum</taxon>
    </lineage>
</organism>
<evidence type="ECO:0000313" key="3">
    <source>
        <dbReference type="Proteomes" id="UP000294567"/>
    </source>
</evidence>
<dbReference type="InterPro" id="IPR051044">
    <property type="entry name" value="MAG_DAG_Lipase"/>
</dbReference>
<evidence type="ECO:0000259" key="1">
    <source>
        <dbReference type="Pfam" id="PF12146"/>
    </source>
</evidence>
<dbReference type="EMBL" id="SMAE01000006">
    <property type="protein sequence ID" value="TCS89440.1"/>
    <property type="molecule type" value="Genomic_DNA"/>
</dbReference>
<dbReference type="Gene3D" id="3.40.50.1820">
    <property type="entry name" value="alpha/beta hydrolase"/>
    <property type="match status" value="1"/>
</dbReference>
<feature type="domain" description="Serine aminopeptidase S33" evidence="1">
    <location>
        <begin position="29"/>
        <end position="293"/>
    </location>
</feature>
<dbReference type="Pfam" id="PF12146">
    <property type="entry name" value="Hydrolase_4"/>
    <property type="match status" value="1"/>
</dbReference>
<evidence type="ECO:0000313" key="2">
    <source>
        <dbReference type="EMBL" id="TCS89440.1"/>
    </source>
</evidence>
<dbReference type="PANTHER" id="PTHR11614">
    <property type="entry name" value="PHOSPHOLIPASE-RELATED"/>
    <property type="match status" value="1"/>
</dbReference>